<dbReference type="PANTHER" id="PTHR45339:SF1">
    <property type="entry name" value="HYBRID SIGNAL TRANSDUCTION HISTIDINE KINASE J"/>
    <property type="match status" value="1"/>
</dbReference>
<dbReference type="InterPro" id="IPR036097">
    <property type="entry name" value="HisK_dim/P_sf"/>
</dbReference>
<dbReference type="SMART" id="SM00387">
    <property type="entry name" value="HATPase_c"/>
    <property type="match status" value="1"/>
</dbReference>
<proteinExistence type="inferred from homology"/>
<dbReference type="GO" id="GO:0005524">
    <property type="term" value="F:ATP binding"/>
    <property type="evidence" value="ECO:0007669"/>
    <property type="project" value="UniProtKB-KW"/>
</dbReference>
<dbReference type="InterPro" id="IPR005467">
    <property type="entry name" value="His_kinase_dom"/>
</dbReference>
<feature type="compositionally biased region" description="Low complexity" evidence="20">
    <location>
        <begin position="452"/>
        <end position="470"/>
    </location>
</feature>
<evidence type="ECO:0000256" key="18">
    <source>
        <dbReference type="PROSITE-ProRule" id="PRU00110"/>
    </source>
</evidence>
<dbReference type="Proteomes" id="UP001144396">
    <property type="component" value="Unassembled WGS sequence"/>
</dbReference>
<evidence type="ECO:0000256" key="7">
    <source>
        <dbReference type="ARBA" id="ARBA00022679"/>
    </source>
</evidence>
<evidence type="ECO:0000259" key="22">
    <source>
        <dbReference type="PROSITE" id="PS50109"/>
    </source>
</evidence>
<dbReference type="SUPFAM" id="SSF52172">
    <property type="entry name" value="CheY-like"/>
    <property type="match status" value="1"/>
</dbReference>
<evidence type="ECO:0000256" key="3">
    <source>
        <dbReference type="ARBA" id="ARBA00006402"/>
    </source>
</evidence>
<evidence type="ECO:0000256" key="14">
    <source>
        <dbReference type="ARBA" id="ARBA00023136"/>
    </source>
</evidence>
<dbReference type="Pfam" id="PF01627">
    <property type="entry name" value="Hpt"/>
    <property type="match status" value="1"/>
</dbReference>
<evidence type="ECO:0000256" key="10">
    <source>
        <dbReference type="ARBA" id="ARBA00022777"/>
    </source>
</evidence>
<feature type="transmembrane region" description="Helical" evidence="21">
    <location>
        <begin position="103"/>
        <end position="122"/>
    </location>
</feature>
<keyword evidence="10" id="KW-0418">Kinase</keyword>
<dbReference type="EMBL" id="BSDP01000001">
    <property type="protein sequence ID" value="GLI26446.1"/>
    <property type="molecule type" value="Genomic_DNA"/>
</dbReference>
<keyword evidence="6 19" id="KW-0597">Phosphoprotein</keyword>
<dbReference type="PRINTS" id="PR00344">
    <property type="entry name" value="BCTRLSENSOR"/>
</dbReference>
<feature type="transmembrane region" description="Helical" evidence="21">
    <location>
        <begin position="129"/>
        <end position="146"/>
    </location>
</feature>
<evidence type="ECO:0000256" key="8">
    <source>
        <dbReference type="ARBA" id="ARBA00022692"/>
    </source>
</evidence>
<dbReference type="PROSITE" id="PS50110">
    <property type="entry name" value="RESPONSE_REGULATORY"/>
    <property type="match status" value="1"/>
</dbReference>
<dbReference type="Pfam" id="PF00072">
    <property type="entry name" value="Response_reg"/>
    <property type="match status" value="1"/>
</dbReference>
<evidence type="ECO:0000259" key="23">
    <source>
        <dbReference type="PROSITE" id="PS50110"/>
    </source>
</evidence>
<dbReference type="CDD" id="cd17546">
    <property type="entry name" value="REC_hyHK_CKI1_RcsC-like"/>
    <property type="match status" value="1"/>
</dbReference>
<comment type="catalytic activity">
    <reaction evidence="1">
        <text>ATP + protein L-histidine = ADP + protein N-phospho-L-histidine.</text>
        <dbReference type="EC" id="2.7.13.3"/>
    </reaction>
</comment>
<feature type="compositionally biased region" description="Basic and acidic residues" evidence="20">
    <location>
        <begin position="471"/>
        <end position="482"/>
    </location>
</feature>
<keyword evidence="26" id="KW-1185">Reference proteome</keyword>
<evidence type="ECO:0000256" key="20">
    <source>
        <dbReference type="SAM" id="MobiDB-lite"/>
    </source>
</evidence>
<dbReference type="InterPro" id="IPR036641">
    <property type="entry name" value="HPT_dom_sf"/>
</dbReference>
<feature type="compositionally biased region" description="Low complexity" evidence="20">
    <location>
        <begin position="627"/>
        <end position="637"/>
    </location>
</feature>
<dbReference type="CDD" id="cd16922">
    <property type="entry name" value="HATPase_EvgS-ArcB-TorS-like"/>
    <property type="match status" value="1"/>
</dbReference>
<reference evidence="25" key="1">
    <citation type="submission" date="2022-12" db="EMBL/GenBank/DDBJ databases">
        <title>Reference genome sequencing for broad-spectrum identification of bacterial and archaeal isolates by mass spectrometry.</title>
        <authorList>
            <person name="Sekiguchi Y."/>
            <person name="Tourlousse D.M."/>
        </authorList>
    </citation>
    <scope>NUCLEOTIDE SEQUENCE</scope>
    <source>
        <strain evidence="25">14</strain>
    </source>
</reference>
<dbReference type="CDD" id="cd00088">
    <property type="entry name" value="HPT"/>
    <property type="match status" value="1"/>
</dbReference>
<dbReference type="GO" id="GO:0000155">
    <property type="term" value="F:phosphorelay sensor kinase activity"/>
    <property type="evidence" value="ECO:0007669"/>
    <property type="project" value="InterPro"/>
</dbReference>
<protein>
    <recommendedName>
        <fullName evidence="17">Circadian input-output histidine kinase CikA</fullName>
        <ecNumber evidence="4">2.7.13.3</ecNumber>
    </recommendedName>
    <alternativeName>
        <fullName evidence="16">Sensory/regulatory protein RpfC</fullName>
    </alternativeName>
</protein>
<dbReference type="SUPFAM" id="SSF47226">
    <property type="entry name" value="Histidine-containing phosphotransfer domain, HPT domain"/>
    <property type="match status" value="1"/>
</dbReference>
<dbReference type="Pfam" id="PF00512">
    <property type="entry name" value="HisKA"/>
    <property type="match status" value="1"/>
</dbReference>
<dbReference type="RefSeq" id="WP_281882447.1">
    <property type="nucleotide sequence ID" value="NZ_BSDP01000001.1"/>
</dbReference>
<dbReference type="InterPro" id="IPR003661">
    <property type="entry name" value="HisK_dim/P_dom"/>
</dbReference>
<dbReference type="Pfam" id="PF02518">
    <property type="entry name" value="HATPase_c"/>
    <property type="match status" value="1"/>
</dbReference>
<dbReference type="PROSITE" id="PS50109">
    <property type="entry name" value="HIS_KIN"/>
    <property type="match status" value="1"/>
</dbReference>
<dbReference type="Gene3D" id="1.10.287.130">
    <property type="match status" value="1"/>
</dbReference>
<evidence type="ECO:0000256" key="4">
    <source>
        <dbReference type="ARBA" id="ARBA00012438"/>
    </source>
</evidence>
<name>A0A9W6FNF4_9MICO</name>
<sequence>MSLSAEGPTETPAGAPDAGVSTLSGLRADRVAIVPMAVAGGIWGLMYVLAGVPLAAVWPWGYTLLAALNLWAFVRLGWTRALDLQLLLSLVIPWLLMLHVGGFQASGAVMIWSLIAPVGALLAYGIRRAVAWFVAYAVLALVAALLEGRLVDAGLGDGWIAAFFFMDIIGVTFVAWLVMVRYANQVARLVESEREAKQKAEDATQAKSEFLANMSHELRTPMNAVIGMSSLLATTDLDREQDEYVSSVRASAEALLATINDVLDFSKIEAGRLEIRPATVDVRQIVESALGIVAPLASQKRLDLVHDIDDTVPATITSDAHRLNQVLVNLLTNAVKFTESGEVRLLVSSTGLPAPEPTIGTRVPERGAADAPRVRFEVRDTGIGIPEAAQQHLFDSFTQVDSSTSREFGGTGLGLAISQRIVGLLGGRIVVDSAPDVGSSFAFSTPVTALAGADDSGQADAADSGPASDSIRADRNETDRHITGSLDPGFAQRYPLRILVAEDNPTNQRLMQRLLERLGYAPTMVGDGVAAVEGVAAGRPDVVLMDVQMPRLDGFEATRRIRAAEGGAAEPGRGGAGRRPWIVAVTANATDEDRRASLAAGMDDHVAKPVRPDDLLAALRTAHRHVAGSGPAAATDAGAERAADRDAPAGTTETPSASVATIDLGALRSLEDLTGDRELVRSLLAAFPEEASGLLMGMHEALPDDAVALARHAHSLKSTAANLGAADVSRLAAELEGLARSDEPPASELASRIDGLDAAVRAAAEAMEGLDDW</sequence>
<feature type="domain" description="Histidine kinase" evidence="22">
    <location>
        <begin position="213"/>
        <end position="449"/>
    </location>
</feature>
<keyword evidence="9" id="KW-0547">Nucleotide-binding</keyword>
<accession>A0A9W6FNF4</accession>
<dbReference type="InterPro" id="IPR011006">
    <property type="entry name" value="CheY-like_superfamily"/>
</dbReference>
<dbReference type="SUPFAM" id="SSF47384">
    <property type="entry name" value="Homodimeric domain of signal transducing histidine kinase"/>
    <property type="match status" value="1"/>
</dbReference>
<evidence type="ECO:0000256" key="16">
    <source>
        <dbReference type="ARBA" id="ARBA00068150"/>
    </source>
</evidence>
<dbReference type="InterPro" id="IPR001789">
    <property type="entry name" value="Sig_transdc_resp-reg_receiver"/>
</dbReference>
<comment type="similarity">
    <text evidence="3">In the N-terminal section; belongs to the phytochrome family.</text>
</comment>
<dbReference type="InterPro" id="IPR036890">
    <property type="entry name" value="HATPase_C_sf"/>
</dbReference>
<evidence type="ECO:0000259" key="24">
    <source>
        <dbReference type="PROSITE" id="PS50894"/>
    </source>
</evidence>
<feature type="compositionally biased region" description="Basic and acidic residues" evidence="20">
    <location>
        <begin position="638"/>
        <end position="647"/>
    </location>
</feature>
<organism evidence="25 26">
    <name type="scientific">Agromyces rhizosphaerae</name>
    <dbReference type="NCBI Taxonomy" id="88374"/>
    <lineage>
        <taxon>Bacteria</taxon>
        <taxon>Bacillati</taxon>
        <taxon>Actinomycetota</taxon>
        <taxon>Actinomycetes</taxon>
        <taxon>Micrococcales</taxon>
        <taxon>Microbacteriaceae</taxon>
        <taxon>Agromyces</taxon>
    </lineage>
</organism>
<evidence type="ECO:0000313" key="26">
    <source>
        <dbReference type="Proteomes" id="UP001144396"/>
    </source>
</evidence>
<dbReference type="FunFam" id="3.30.565.10:FF:000010">
    <property type="entry name" value="Sensor histidine kinase RcsC"/>
    <property type="match status" value="1"/>
</dbReference>
<feature type="transmembrane region" description="Helical" evidence="21">
    <location>
        <begin position="56"/>
        <end position="74"/>
    </location>
</feature>
<keyword evidence="7" id="KW-0808">Transferase</keyword>
<dbReference type="Gene3D" id="3.30.565.10">
    <property type="entry name" value="Histidine kinase-like ATPase, C-terminal domain"/>
    <property type="match status" value="1"/>
</dbReference>
<dbReference type="EC" id="2.7.13.3" evidence="4"/>
<keyword evidence="14 21" id="KW-0472">Membrane</keyword>
<dbReference type="SMART" id="SM00073">
    <property type="entry name" value="HPT"/>
    <property type="match status" value="1"/>
</dbReference>
<feature type="transmembrane region" description="Helical" evidence="21">
    <location>
        <begin position="158"/>
        <end position="179"/>
    </location>
</feature>
<comment type="subcellular location">
    <subcellularLocation>
        <location evidence="2">Cell membrane</location>
        <topology evidence="2">Multi-pass membrane protein</topology>
    </subcellularLocation>
</comment>
<evidence type="ECO:0000256" key="12">
    <source>
        <dbReference type="ARBA" id="ARBA00022989"/>
    </source>
</evidence>
<dbReference type="PROSITE" id="PS50894">
    <property type="entry name" value="HPT"/>
    <property type="match status" value="1"/>
</dbReference>
<feature type="region of interest" description="Disordered" evidence="20">
    <location>
        <begin position="452"/>
        <end position="487"/>
    </location>
</feature>
<dbReference type="PANTHER" id="PTHR45339">
    <property type="entry name" value="HYBRID SIGNAL TRANSDUCTION HISTIDINE KINASE J"/>
    <property type="match status" value="1"/>
</dbReference>
<keyword evidence="12 21" id="KW-1133">Transmembrane helix</keyword>
<dbReference type="CDD" id="cd00082">
    <property type="entry name" value="HisKA"/>
    <property type="match status" value="1"/>
</dbReference>
<comment type="subunit">
    <text evidence="15">At low DSF concentrations, interacts with RpfF.</text>
</comment>
<feature type="domain" description="Response regulatory" evidence="23">
    <location>
        <begin position="497"/>
        <end position="623"/>
    </location>
</feature>
<evidence type="ECO:0000256" key="5">
    <source>
        <dbReference type="ARBA" id="ARBA00022475"/>
    </source>
</evidence>
<evidence type="ECO:0000256" key="6">
    <source>
        <dbReference type="ARBA" id="ARBA00022553"/>
    </source>
</evidence>
<dbReference type="GO" id="GO:0005886">
    <property type="term" value="C:plasma membrane"/>
    <property type="evidence" value="ECO:0007669"/>
    <property type="project" value="UniProtKB-SubCell"/>
</dbReference>
<dbReference type="SMART" id="SM00448">
    <property type="entry name" value="REC"/>
    <property type="match status" value="1"/>
</dbReference>
<comment type="caution">
    <text evidence="25">The sequence shown here is derived from an EMBL/GenBank/DDBJ whole genome shotgun (WGS) entry which is preliminary data.</text>
</comment>
<evidence type="ECO:0000256" key="15">
    <source>
        <dbReference type="ARBA" id="ARBA00064003"/>
    </source>
</evidence>
<dbReference type="AlphaFoldDB" id="A0A9W6FNF4"/>
<feature type="domain" description="HPt" evidence="24">
    <location>
        <begin position="676"/>
        <end position="770"/>
    </location>
</feature>
<evidence type="ECO:0000256" key="21">
    <source>
        <dbReference type="SAM" id="Phobius"/>
    </source>
</evidence>
<dbReference type="Gene3D" id="3.40.50.2300">
    <property type="match status" value="1"/>
</dbReference>
<evidence type="ECO:0000256" key="13">
    <source>
        <dbReference type="ARBA" id="ARBA00023012"/>
    </source>
</evidence>
<evidence type="ECO:0000256" key="1">
    <source>
        <dbReference type="ARBA" id="ARBA00000085"/>
    </source>
</evidence>
<evidence type="ECO:0000313" key="25">
    <source>
        <dbReference type="EMBL" id="GLI26446.1"/>
    </source>
</evidence>
<evidence type="ECO:0000256" key="2">
    <source>
        <dbReference type="ARBA" id="ARBA00004651"/>
    </source>
</evidence>
<dbReference type="InterPro" id="IPR003594">
    <property type="entry name" value="HATPase_dom"/>
</dbReference>
<feature type="modified residue" description="4-aspartylphosphate" evidence="19">
    <location>
        <position position="546"/>
    </location>
</feature>
<gene>
    <name evidence="25" type="ORF">ARHIZOSPH14_06880</name>
</gene>
<dbReference type="InterPro" id="IPR008207">
    <property type="entry name" value="Sig_transdc_His_kin_Hpt_dom"/>
</dbReference>
<keyword evidence="13" id="KW-0902">Two-component regulatory system</keyword>
<dbReference type="FunFam" id="1.10.287.130:FF:000002">
    <property type="entry name" value="Two-component osmosensing histidine kinase"/>
    <property type="match status" value="1"/>
</dbReference>
<evidence type="ECO:0000256" key="17">
    <source>
        <dbReference type="ARBA" id="ARBA00074306"/>
    </source>
</evidence>
<keyword evidence="8 21" id="KW-0812">Transmembrane</keyword>
<keyword evidence="5" id="KW-1003">Cell membrane</keyword>
<dbReference type="InterPro" id="IPR004358">
    <property type="entry name" value="Sig_transdc_His_kin-like_C"/>
</dbReference>
<evidence type="ECO:0000256" key="19">
    <source>
        <dbReference type="PROSITE-ProRule" id="PRU00169"/>
    </source>
</evidence>
<dbReference type="SMART" id="SM00388">
    <property type="entry name" value="HisKA"/>
    <property type="match status" value="1"/>
</dbReference>
<keyword evidence="11" id="KW-0067">ATP-binding</keyword>
<feature type="transmembrane region" description="Helical" evidence="21">
    <location>
        <begin position="31"/>
        <end position="50"/>
    </location>
</feature>
<evidence type="ECO:0000256" key="11">
    <source>
        <dbReference type="ARBA" id="ARBA00022840"/>
    </source>
</evidence>
<feature type="region of interest" description="Disordered" evidence="20">
    <location>
        <begin position="627"/>
        <end position="657"/>
    </location>
</feature>
<evidence type="ECO:0000256" key="9">
    <source>
        <dbReference type="ARBA" id="ARBA00022741"/>
    </source>
</evidence>
<dbReference type="SUPFAM" id="SSF55874">
    <property type="entry name" value="ATPase domain of HSP90 chaperone/DNA topoisomerase II/histidine kinase"/>
    <property type="match status" value="1"/>
</dbReference>
<feature type="modified residue" description="Phosphohistidine" evidence="18">
    <location>
        <position position="714"/>
    </location>
</feature>
<dbReference type="Gene3D" id="1.20.120.160">
    <property type="entry name" value="HPT domain"/>
    <property type="match status" value="1"/>
</dbReference>